<feature type="compositionally biased region" description="Low complexity" evidence="1">
    <location>
        <begin position="932"/>
        <end position="947"/>
    </location>
</feature>
<name>A0A6A4FHC2_9STRA</name>
<feature type="compositionally biased region" description="Acidic residues" evidence="1">
    <location>
        <begin position="1130"/>
        <end position="1144"/>
    </location>
</feature>
<feature type="region of interest" description="Disordered" evidence="1">
    <location>
        <begin position="928"/>
        <end position="965"/>
    </location>
</feature>
<dbReference type="PANTHER" id="PTHR16078">
    <property type="entry name" value="COILED-COIL DOMAIN-CONTAINING PROTEIN 87"/>
    <property type="match status" value="1"/>
</dbReference>
<dbReference type="PANTHER" id="PTHR16078:SF1">
    <property type="entry name" value="COILED-COIL DOMAIN-CONTAINING PROTEIN 87"/>
    <property type="match status" value="1"/>
</dbReference>
<dbReference type="InterPro" id="IPR037383">
    <property type="entry name" value="CCDC87"/>
</dbReference>
<dbReference type="InterPro" id="IPR018490">
    <property type="entry name" value="cNMP-bd_dom_sf"/>
</dbReference>
<feature type="compositionally biased region" description="Low complexity" evidence="1">
    <location>
        <begin position="250"/>
        <end position="266"/>
    </location>
</feature>
<dbReference type="InterPro" id="IPR000595">
    <property type="entry name" value="cNMP-bd_dom"/>
</dbReference>
<feature type="region of interest" description="Disordered" evidence="1">
    <location>
        <begin position="755"/>
        <end position="881"/>
    </location>
</feature>
<dbReference type="Gene3D" id="1.20.58.1520">
    <property type="match status" value="1"/>
</dbReference>
<gene>
    <name evidence="3" type="ORF">PR003_g13448</name>
</gene>
<keyword evidence="4" id="KW-1185">Reference proteome</keyword>
<dbReference type="PROSITE" id="PS50042">
    <property type="entry name" value="CNMP_BINDING_3"/>
    <property type="match status" value="1"/>
</dbReference>
<evidence type="ECO:0000313" key="4">
    <source>
        <dbReference type="Proteomes" id="UP000434957"/>
    </source>
</evidence>
<comment type="caution">
    <text evidence="3">The sequence shown here is derived from an EMBL/GenBank/DDBJ whole genome shotgun (WGS) entry which is preliminary data.</text>
</comment>
<feature type="region of interest" description="Disordered" evidence="1">
    <location>
        <begin position="237"/>
        <end position="282"/>
    </location>
</feature>
<dbReference type="SUPFAM" id="SSF51206">
    <property type="entry name" value="cAMP-binding domain-like"/>
    <property type="match status" value="1"/>
</dbReference>
<reference evidence="3 4" key="1">
    <citation type="submission" date="2018-08" db="EMBL/GenBank/DDBJ databases">
        <title>Genomic investigation of the strawberry pathogen Phytophthora fragariae indicates pathogenicity is determined by transcriptional variation in three key races.</title>
        <authorList>
            <person name="Adams T.M."/>
            <person name="Armitage A.D."/>
            <person name="Sobczyk M.K."/>
            <person name="Bates H.J."/>
            <person name="Dunwell J.M."/>
            <person name="Nellist C.F."/>
            <person name="Harrison R.J."/>
        </authorList>
    </citation>
    <scope>NUCLEOTIDE SEQUENCE [LARGE SCALE GENOMIC DNA]</scope>
    <source>
        <strain evidence="3 4">SCRP333</strain>
    </source>
</reference>
<feature type="compositionally biased region" description="Basic and acidic residues" evidence="1">
    <location>
        <begin position="1172"/>
        <end position="1183"/>
    </location>
</feature>
<feature type="compositionally biased region" description="Basic and acidic residues" evidence="1">
    <location>
        <begin position="660"/>
        <end position="674"/>
    </location>
</feature>
<dbReference type="Gene3D" id="2.60.120.10">
    <property type="entry name" value="Jelly Rolls"/>
    <property type="match status" value="1"/>
</dbReference>
<feature type="compositionally biased region" description="Polar residues" evidence="1">
    <location>
        <begin position="821"/>
        <end position="837"/>
    </location>
</feature>
<feature type="compositionally biased region" description="Polar residues" evidence="1">
    <location>
        <begin position="952"/>
        <end position="961"/>
    </location>
</feature>
<evidence type="ECO:0000259" key="2">
    <source>
        <dbReference type="PROSITE" id="PS50042"/>
    </source>
</evidence>
<feature type="compositionally biased region" description="Polar residues" evidence="1">
    <location>
        <begin position="726"/>
        <end position="736"/>
    </location>
</feature>
<protein>
    <recommendedName>
        <fullName evidence="2">Cyclic nucleotide-binding domain-containing protein</fullName>
    </recommendedName>
</protein>
<dbReference type="EMBL" id="QXFT01000850">
    <property type="protein sequence ID" value="KAE9334575.1"/>
    <property type="molecule type" value="Genomic_DNA"/>
</dbReference>
<evidence type="ECO:0000313" key="3">
    <source>
        <dbReference type="EMBL" id="KAE9334575.1"/>
    </source>
</evidence>
<feature type="compositionally biased region" description="Polar residues" evidence="1">
    <location>
        <begin position="709"/>
        <end position="719"/>
    </location>
</feature>
<feature type="region of interest" description="Disordered" evidence="1">
    <location>
        <begin position="705"/>
        <end position="737"/>
    </location>
</feature>
<accession>A0A6A4FHC2</accession>
<sequence>METLTATFDQDREDYAGKKASLALQRALNGAGAWMVTTVRDQRKCDHALLPAEIPASIREKVAKILQDRGVKEQVHAEAPDPKAPWHQQLELHVARLMQQMRGQPHQFRQLLLMAASEPSADCVVSSSSTQSFVDSRRAYRRLRRAAMVLGEEVYYLVRAFVRRSEANGVLPQDAQAVRLASLYKLELRRHVTISAVMECIHQADCDPCASVAKTHGVSKPGFCVIKKVPHKLRRQVESAGVTSRRSSDLDAALSPRAASAPAEAAGRGGQNQQTPESDKVKSVHAFKLQALERLLAKTWQGTRSSSMRLLQAAPVTPVKLSDEALAQIQERVTAFLYHRSRENYPLWREPPLSREETARHLRTLVATLLTTPMLQSLSIEQLLEVGRAARWQILAPGDTLCVRNTEIEALIVVIDGSLTSTTASESSAGPSSPPSTGGVVISAPACLGELGMVRNTERWPRTLTAQSPEGAKALILPKLTFEALLHRFFNGSKALPPALAATANLLQPRRPSSSPAVVARRLARGFRNSLSARRPSTAVPTTATEVNIARWHEVRDEKLRDYRAGVEAEQRAAALEALQRAMEELSSECADQDDPGVLQDASAVSPQKTPWSRHDYYPRYDPASGLEECPEQELDEIIHHQLESADSDSIQTSSSPHEANQEEERMASGREEIPTASQSSTEVADQLRELYRSLNARRSVMRARLASSVPSDQMVQQSPERKKSIANQNNVNSADGVSETAWWADEDKSGNWGVLSEDALGSPRGGGAGSISGASSPYQGRRRSSSFSLPRTSRSAASSPTTDSLLVSSSPVQSPLKSLNASPLQSPEVRSSNGEFSSRENETSWLSGQDFCTVPETNEADEEAEAPPPSRNQVEDSRATEARKSALNIMLRRQSTATMARHSKLLDKDAAQQVLVQKHFADTLAGGGTLGSSSASRPQSGRSQSGHHSETSTPELNPSHSHAPLPLRADLQHRLDSALNDLLMPPKTKLDLVLRYTQPDQYDKFPMAVQLWERVQASVSWRERVMKSLWDFEMLASDPRRHFRSISTHRLREEKERDALFSKLNQASNACLEAMDELLRCCGDAVCLGDRPYRDKMKKDYTELLYEVEQERLRIIYDGVRPHVAPAVDEYDDENGPSREEDESLHGRPSSGRMLINVRVPSAVAIPQNLDPRRPHNRKDGSSPKVAVPTGATYKLEEDNTKLLGSVHDNQNPECDDQSFQHSELVVDGDDADPTNTRYRLATPRESIFVPASALDNKLEPSVAFEPEQHIRRPSRVTVQVQRQRQAELAALTKQTEKKQNDPNIELAPSAQIVRPAEKTFVVSTTDAKKSAARSEQQQERASLRELFQQFITHSKK</sequence>
<feature type="compositionally biased region" description="Low complexity" evidence="1">
    <location>
        <begin position="786"/>
        <end position="820"/>
    </location>
</feature>
<dbReference type="InterPro" id="IPR014710">
    <property type="entry name" value="RmlC-like_jellyroll"/>
</dbReference>
<feature type="region of interest" description="Disordered" evidence="1">
    <location>
        <begin position="586"/>
        <end position="617"/>
    </location>
</feature>
<dbReference type="Proteomes" id="UP000434957">
    <property type="component" value="Unassembled WGS sequence"/>
</dbReference>
<feature type="region of interest" description="Disordered" evidence="1">
    <location>
        <begin position="645"/>
        <end position="684"/>
    </location>
</feature>
<proteinExistence type="predicted"/>
<feature type="domain" description="Cyclic nucleotide-binding" evidence="2">
    <location>
        <begin position="374"/>
        <end position="486"/>
    </location>
</feature>
<feature type="region of interest" description="Disordered" evidence="1">
    <location>
        <begin position="1128"/>
        <end position="1193"/>
    </location>
</feature>
<organism evidence="3 4">
    <name type="scientific">Phytophthora rubi</name>
    <dbReference type="NCBI Taxonomy" id="129364"/>
    <lineage>
        <taxon>Eukaryota</taxon>
        <taxon>Sar</taxon>
        <taxon>Stramenopiles</taxon>
        <taxon>Oomycota</taxon>
        <taxon>Peronosporomycetes</taxon>
        <taxon>Peronosporales</taxon>
        <taxon>Peronosporaceae</taxon>
        <taxon>Phytophthora</taxon>
    </lineage>
</organism>
<dbReference type="CDD" id="cd00038">
    <property type="entry name" value="CAP_ED"/>
    <property type="match status" value="1"/>
</dbReference>
<evidence type="ECO:0000256" key="1">
    <source>
        <dbReference type="SAM" id="MobiDB-lite"/>
    </source>
</evidence>